<evidence type="ECO:0000313" key="1">
    <source>
        <dbReference type="EMBL" id="AUR92098.1"/>
    </source>
</evidence>
<dbReference type="EMBL" id="MG592536">
    <property type="protein sequence ID" value="AUR92098.1"/>
    <property type="molecule type" value="Genomic_DNA"/>
</dbReference>
<proteinExistence type="predicted"/>
<accession>A0A2I7REL2</accession>
<reference evidence="1 2" key="1">
    <citation type="submission" date="2017-11" db="EMBL/GenBank/DDBJ databases">
        <title>A major lineage of nontailed dsDNA viruses as unrecognized killers of marine bacteria.</title>
        <authorList>
            <person name="Kauffman K.M."/>
            <person name="Hussain F.A."/>
            <person name="Yang J."/>
            <person name="Arevalo P."/>
            <person name="Brown J.M."/>
            <person name="Chang W.K."/>
            <person name="VanInsberghe D."/>
            <person name="Elsherbini J."/>
            <person name="Cutler M.B."/>
            <person name="Kelly L."/>
            <person name="Polz M.F."/>
        </authorList>
    </citation>
    <scope>NUCLEOTIDE SEQUENCE [LARGE SCALE GENOMIC DNA]</scope>
</reference>
<evidence type="ECO:0000313" key="2">
    <source>
        <dbReference type="Proteomes" id="UP000267376"/>
    </source>
</evidence>
<sequence>MLSRIELEEMSFADLKDLVKKTGQSIPQHAKADVLVDLMEGFYTSKQEELAKKVEAESDGDLPPVAQKEEDPLALTEVATGKYAGFATKQEYIQHMMTPVLCVITPQAPEFSRQSSDMASVSVGNALIPNREFAFIADGNSVTSVPRIALGRIRESKVLLKGSSQLNKTKMKSNTQGSAFGMRYRVHELTPVEIEAYKAEKKNGGNASDYEVGTGL</sequence>
<keyword evidence="2" id="KW-1185">Reference proteome</keyword>
<name>A0A2I7REL2_9CAUD</name>
<gene>
    <name evidence="1" type="ORF">NVP1169O_70</name>
</gene>
<dbReference type="Proteomes" id="UP000267376">
    <property type="component" value="Segment"/>
</dbReference>
<protein>
    <submittedName>
        <fullName evidence="1">Uncharacterized protein</fullName>
    </submittedName>
</protein>
<organism evidence="1 2">
    <name type="scientific">Vibrio phage 1.169.O._10N.261.52.B1</name>
    <dbReference type="NCBI Taxonomy" id="1881213"/>
    <lineage>
        <taxon>Viruses</taxon>
        <taxon>Duplodnaviria</taxon>
        <taxon>Heunggongvirae</taxon>
        <taxon>Uroviricota</taxon>
        <taxon>Caudoviricetes</taxon>
        <taxon>Schitoviridae</taxon>
        <taxon>Mukerjeevirus</taxon>
        <taxon>Mukerjeevirus mv52B1</taxon>
    </lineage>
</organism>